<name>A0ABS9H1B7_9BACL</name>
<evidence type="ECO:0000313" key="1">
    <source>
        <dbReference type="EMBL" id="MCF6137745.1"/>
    </source>
</evidence>
<keyword evidence="2" id="KW-1185">Reference proteome</keyword>
<dbReference type="Proteomes" id="UP001649381">
    <property type="component" value="Unassembled WGS sequence"/>
</dbReference>
<proteinExistence type="predicted"/>
<evidence type="ECO:0000313" key="2">
    <source>
        <dbReference type="Proteomes" id="UP001649381"/>
    </source>
</evidence>
<gene>
    <name evidence="1" type="ORF">L2716_08380</name>
</gene>
<comment type="caution">
    <text evidence="1">The sequence shown here is derived from an EMBL/GenBank/DDBJ whole genome shotgun (WGS) entry which is preliminary data.</text>
</comment>
<reference evidence="1 2" key="1">
    <citation type="submission" date="2022-01" db="EMBL/GenBank/DDBJ databases">
        <title>Alkalihalobacillus sp. EGI L200015, a novel bacterium isolated from a salt lake sediment.</title>
        <authorList>
            <person name="Gao L."/>
            <person name="Fang B.-Z."/>
            <person name="Li W.-J."/>
        </authorList>
    </citation>
    <scope>NUCLEOTIDE SEQUENCE [LARGE SCALE GENOMIC DNA]</scope>
    <source>
        <strain evidence="1 2">KCTC 12718</strain>
    </source>
</reference>
<accession>A0ABS9H1B7</accession>
<organism evidence="1 2">
    <name type="scientific">Pseudalkalibacillus berkeleyi</name>
    <dbReference type="NCBI Taxonomy" id="1069813"/>
    <lineage>
        <taxon>Bacteria</taxon>
        <taxon>Bacillati</taxon>
        <taxon>Bacillota</taxon>
        <taxon>Bacilli</taxon>
        <taxon>Bacillales</taxon>
        <taxon>Fictibacillaceae</taxon>
        <taxon>Pseudalkalibacillus</taxon>
    </lineage>
</organism>
<dbReference type="RefSeq" id="WP_236333584.1">
    <property type="nucleotide sequence ID" value="NZ_JAKIJS010000001.1"/>
</dbReference>
<protein>
    <submittedName>
        <fullName evidence="1">Uncharacterized protein</fullName>
    </submittedName>
</protein>
<dbReference type="EMBL" id="JAKIJS010000001">
    <property type="protein sequence ID" value="MCF6137745.1"/>
    <property type="molecule type" value="Genomic_DNA"/>
</dbReference>
<sequence length="63" mass="7137">MDEQLIKGHNSFLKSRGELVEPIFSNGEVEGEKDEYIMIFAPVIDLNDVTLQVGETIQFPLNK</sequence>